<reference evidence="1 2" key="1">
    <citation type="submission" date="2020-08" db="EMBL/GenBank/DDBJ databases">
        <title>Genomic Encyclopedia of Type Strains, Phase IV (KMG-IV): sequencing the most valuable type-strain genomes for metagenomic binning, comparative biology and taxonomic classification.</title>
        <authorList>
            <person name="Goeker M."/>
        </authorList>
    </citation>
    <scope>NUCLEOTIDE SEQUENCE [LARGE SCALE GENOMIC DNA]</scope>
    <source>
        <strain evidence="1 2">DSM 102238</strain>
    </source>
</reference>
<organism evidence="1 2">
    <name type="scientific">Aureimonas pseudogalii</name>
    <dbReference type="NCBI Taxonomy" id="1744844"/>
    <lineage>
        <taxon>Bacteria</taxon>
        <taxon>Pseudomonadati</taxon>
        <taxon>Pseudomonadota</taxon>
        <taxon>Alphaproteobacteria</taxon>
        <taxon>Hyphomicrobiales</taxon>
        <taxon>Aurantimonadaceae</taxon>
        <taxon>Aureimonas</taxon>
    </lineage>
</organism>
<dbReference type="InterPro" id="IPR008861">
    <property type="entry name" value="GpX-like"/>
</dbReference>
<sequence length="73" mass="7467">MPKTLTVRGEPILLDAVLAAEFGPATARELLVATLDLNPGLADAGPVLPVGRTIVLPDPPAAAPSRRVVSLFG</sequence>
<dbReference type="Proteomes" id="UP000542776">
    <property type="component" value="Unassembled WGS sequence"/>
</dbReference>
<evidence type="ECO:0000313" key="1">
    <source>
        <dbReference type="EMBL" id="MBB3996863.1"/>
    </source>
</evidence>
<dbReference type="AlphaFoldDB" id="A0A7W6E8V6"/>
<evidence type="ECO:0000313" key="2">
    <source>
        <dbReference type="Proteomes" id="UP000542776"/>
    </source>
</evidence>
<dbReference type="RefSeq" id="WP_183197849.1">
    <property type="nucleotide sequence ID" value="NZ_JACIEK010000001.1"/>
</dbReference>
<dbReference type="Pfam" id="PF05489">
    <property type="entry name" value="Phage_tail_X"/>
    <property type="match status" value="1"/>
</dbReference>
<proteinExistence type="predicted"/>
<gene>
    <name evidence="1" type="ORF">GGR04_000684</name>
</gene>
<accession>A0A7W6E8V6</accession>
<name>A0A7W6E8V6_9HYPH</name>
<dbReference type="EMBL" id="JACIEK010000001">
    <property type="protein sequence ID" value="MBB3996863.1"/>
    <property type="molecule type" value="Genomic_DNA"/>
</dbReference>
<keyword evidence="2" id="KW-1185">Reference proteome</keyword>
<comment type="caution">
    <text evidence="1">The sequence shown here is derived from an EMBL/GenBank/DDBJ whole genome shotgun (WGS) entry which is preliminary data.</text>
</comment>
<protein>
    <submittedName>
        <fullName evidence="1">Phage tail protein X</fullName>
    </submittedName>
</protein>